<accession>A0A7L6BEA3</accession>
<dbReference type="Proteomes" id="UP000510844">
    <property type="component" value="Chromosome"/>
</dbReference>
<keyword evidence="1" id="KW-0378">Hydrolase</keyword>
<dbReference type="SUPFAM" id="SSF56784">
    <property type="entry name" value="HAD-like"/>
    <property type="match status" value="1"/>
</dbReference>
<dbReference type="PANTHER" id="PTHR46649:SF4">
    <property type="entry name" value="HALOACID DEHALOGENASE-LIKE HYDROLASE (HAD) SUPERFAMILY PROTEIN"/>
    <property type="match status" value="1"/>
</dbReference>
<evidence type="ECO:0000313" key="2">
    <source>
        <dbReference type="Proteomes" id="UP000510844"/>
    </source>
</evidence>
<sequence>MTARPVTTVLFDFAWTLFARDSERWVGNAAASIDRTLAAGEAHRIAGDFADLLRKTATDPAHIARDLDPRVWDRAILAVLEQIPGVDQPLASVLHRTHAEAVEPYADTAATLSALRDSGVRIGVVSNVGWDIRTCFARHGLDGYVDAFVLSYEVGFVKPDPRIWGAALEALHAAPDQTLMIGDHPAGDGGAVSAGIPALILPMVYSPAQKRGFEHVLRLAQPGGPFRMTAPAD</sequence>
<reference evidence="2" key="1">
    <citation type="submission" date="2020-07" db="EMBL/GenBank/DDBJ databases">
        <title>A new Micromonospora strain with potent antibiotic activity isolated from the microbiome of a mid-Atlantic deep-sea sponge.</title>
        <authorList>
            <person name="Back C.R."/>
            <person name="Stennett H.L."/>
            <person name="Williams S.E."/>
            <person name="Wang L."/>
            <person name="Ojeda Gomez J."/>
            <person name="Abdulle O.M."/>
            <person name="Duffy T."/>
            <person name="Hendry K.R."/>
            <person name="Powell D."/>
            <person name="Stach J.E."/>
            <person name="Essex-Lopresti A.E."/>
            <person name="Willis C.L."/>
            <person name="Curnow P."/>
            <person name="Race P.R."/>
        </authorList>
    </citation>
    <scope>NUCLEOTIDE SEQUENCE [LARGE SCALE GENOMIC DNA]</scope>
    <source>
        <strain evidence="2">28ISP2-46</strain>
    </source>
</reference>
<dbReference type="EMBL" id="CP059322">
    <property type="protein sequence ID" value="QLQ40135.1"/>
    <property type="molecule type" value="Genomic_DNA"/>
</dbReference>
<name>A0A7L6BEA3_9ACTN</name>
<dbReference type="Gene3D" id="3.40.50.1000">
    <property type="entry name" value="HAD superfamily/HAD-like"/>
    <property type="match status" value="1"/>
</dbReference>
<dbReference type="KEGG" id="mfeu:H1D33_15760"/>
<evidence type="ECO:0000313" key="1">
    <source>
        <dbReference type="EMBL" id="QLQ40135.1"/>
    </source>
</evidence>
<keyword evidence="2" id="KW-1185">Reference proteome</keyword>
<gene>
    <name evidence="1" type="ORF">H1D33_15760</name>
</gene>
<dbReference type="AlphaFoldDB" id="A0A7L6BEA3"/>
<dbReference type="RefSeq" id="WP_181572500.1">
    <property type="nucleotide sequence ID" value="NZ_CP059322.2"/>
</dbReference>
<protein>
    <submittedName>
        <fullName evidence="1">HAD family hydrolase</fullName>
    </submittedName>
</protein>
<dbReference type="InterPro" id="IPR023214">
    <property type="entry name" value="HAD_sf"/>
</dbReference>
<organism evidence="1 2">
    <name type="scientific">Micromonospora robiginosa</name>
    <dbReference type="NCBI Taxonomy" id="2749844"/>
    <lineage>
        <taxon>Bacteria</taxon>
        <taxon>Bacillati</taxon>
        <taxon>Actinomycetota</taxon>
        <taxon>Actinomycetes</taxon>
        <taxon>Micromonosporales</taxon>
        <taxon>Micromonosporaceae</taxon>
        <taxon>Micromonospora</taxon>
    </lineage>
</organism>
<reference evidence="1 2" key="2">
    <citation type="journal article" date="2021" name="Mar. Drugs">
        <title>A New Micromonospora Strain with Antibiotic Activity Isolated from the Microbiome of a Mid-Atlantic Deep-Sea Sponge.</title>
        <authorList>
            <person name="Back C.R."/>
            <person name="Stennett H.L."/>
            <person name="Williams S.E."/>
            <person name="Wang L."/>
            <person name="Ojeda Gomez J."/>
            <person name="Abdulle O.M."/>
            <person name="Duffy T."/>
            <person name="Neal C."/>
            <person name="Mantell J."/>
            <person name="Jepson M.A."/>
            <person name="Hendry K.R."/>
            <person name="Powell D."/>
            <person name="Stach J.E.M."/>
            <person name="Essex-Lopresti A.E."/>
            <person name="Willis C.L."/>
            <person name="Curnow P."/>
            <person name="Race P.R."/>
        </authorList>
    </citation>
    <scope>NUCLEOTIDE SEQUENCE [LARGE SCALE GENOMIC DNA]</scope>
    <source>
        <strain evidence="1 2">28ISP2-46</strain>
    </source>
</reference>
<dbReference type="PANTHER" id="PTHR46649">
    <property type="match status" value="1"/>
</dbReference>
<dbReference type="NCBIfam" id="TIGR01549">
    <property type="entry name" value="HAD-SF-IA-v1"/>
    <property type="match status" value="1"/>
</dbReference>
<dbReference type="GO" id="GO:0016787">
    <property type="term" value="F:hydrolase activity"/>
    <property type="evidence" value="ECO:0007669"/>
    <property type="project" value="UniProtKB-KW"/>
</dbReference>
<dbReference type="InterPro" id="IPR006439">
    <property type="entry name" value="HAD-SF_hydro_IA"/>
</dbReference>
<dbReference type="InterPro" id="IPR036412">
    <property type="entry name" value="HAD-like_sf"/>
</dbReference>
<proteinExistence type="predicted"/>
<dbReference type="PRINTS" id="PR00413">
    <property type="entry name" value="HADHALOGNASE"/>
</dbReference>
<dbReference type="NCBIfam" id="TIGR01509">
    <property type="entry name" value="HAD-SF-IA-v3"/>
    <property type="match status" value="1"/>
</dbReference>
<dbReference type="Pfam" id="PF00702">
    <property type="entry name" value="Hydrolase"/>
    <property type="match status" value="1"/>
</dbReference>